<protein>
    <submittedName>
        <fullName evidence="1">Uncharacterized protein</fullName>
    </submittedName>
</protein>
<reference evidence="2 4" key="3">
    <citation type="submission" date="2019-07" db="EMBL/GenBank/DDBJ databases">
        <title>Ln-dependent methylotrophs.</title>
        <authorList>
            <person name="Tani A."/>
        </authorList>
    </citation>
    <scope>NUCLEOTIDE SEQUENCE [LARGE SCALE GENOMIC DNA]</scope>
    <source>
        <strain evidence="2 4">SM89A</strain>
    </source>
</reference>
<reference evidence="1" key="2">
    <citation type="submission" date="2018-02" db="EMBL/GenBank/DDBJ databases">
        <authorList>
            <person name="Cohen D.B."/>
            <person name="Kent A.D."/>
        </authorList>
    </citation>
    <scope>NUCLEOTIDE SEQUENCE</scope>
    <source>
        <strain evidence="1">DSM 17706</strain>
    </source>
</reference>
<dbReference type="Proteomes" id="UP000316781">
    <property type="component" value="Unassembled WGS sequence"/>
</dbReference>
<keyword evidence="3" id="KW-1185">Reference proteome</keyword>
<sequence length="89" mass="9838">MSAFDYGMEAGLFSSKTLAKRSRSYQNSVQFRRFAQAAEAIRYAVEDMPPAMLGSCSLEVAEATYSGAAIRGLYESAEFPLPRRVDSKK</sequence>
<dbReference type="EMBL" id="VJMF01000032">
    <property type="protein sequence ID" value="TRL35281.1"/>
    <property type="molecule type" value="Genomic_DNA"/>
</dbReference>
<comment type="caution">
    <text evidence="1">The sequence shown here is derived from an EMBL/GenBank/DDBJ whole genome shotgun (WGS) entry which is preliminary data.</text>
</comment>
<dbReference type="RefSeq" id="WP_108915782.1">
    <property type="nucleotide sequence ID" value="NZ_BGJY01000001.1"/>
</dbReference>
<dbReference type="AlphaFoldDB" id="A0A2U1SV67"/>
<evidence type="ECO:0000313" key="2">
    <source>
        <dbReference type="EMBL" id="TRL35281.1"/>
    </source>
</evidence>
<reference evidence="1 3" key="1">
    <citation type="journal article" date="2018" name="Appl. Microbiol. Biotechnol.">
        <title>Co-cultivation of the strictly anaerobic methanogen Methanosarcina barkeri with aerobic methanotrophs in an oxygen-limited membrane bioreactor.</title>
        <authorList>
            <person name="In 't Zandt M.H."/>
            <person name="van den Bosch T.J.M."/>
            <person name="Rijkers R."/>
            <person name="van Kessel M.A.H.J."/>
            <person name="Jetten M.S.M."/>
            <person name="Welte C.U."/>
        </authorList>
    </citation>
    <scope>NUCLEOTIDE SEQUENCE [LARGE SCALE GENOMIC DNA]</scope>
    <source>
        <strain evidence="1 3">DSM 17706</strain>
    </source>
</reference>
<gene>
    <name evidence="1" type="ORF">C5689_02985</name>
    <name evidence="2" type="ORF">FM996_08190</name>
</gene>
<name>A0A2U1SV67_METSR</name>
<dbReference type="EMBL" id="PUIV01000002">
    <property type="protein sequence ID" value="PWB95496.1"/>
    <property type="molecule type" value="Genomic_DNA"/>
</dbReference>
<dbReference type="Proteomes" id="UP000245137">
    <property type="component" value="Unassembled WGS sequence"/>
</dbReference>
<evidence type="ECO:0000313" key="3">
    <source>
        <dbReference type="Proteomes" id="UP000245137"/>
    </source>
</evidence>
<evidence type="ECO:0000313" key="1">
    <source>
        <dbReference type="EMBL" id="PWB95496.1"/>
    </source>
</evidence>
<proteinExistence type="predicted"/>
<accession>A0A2U1SV67</accession>
<evidence type="ECO:0000313" key="4">
    <source>
        <dbReference type="Proteomes" id="UP000316781"/>
    </source>
</evidence>
<organism evidence="1 3">
    <name type="scientific">Methylosinus sporium</name>
    <dbReference type="NCBI Taxonomy" id="428"/>
    <lineage>
        <taxon>Bacteria</taxon>
        <taxon>Pseudomonadati</taxon>
        <taxon>Pseudomonadota</taxon>
        <taxon>Alphaproteobacteria</taxon>
        <taxon>Hyphomicrobiales</taxon>
        <taxon>Methylocystaceae</taxon>
        <taxon>Methylosinus</taxon>
    </lineage>
</organism>